<reference evidence="1 2" key="1">
    <citation type="submission" date="2014-12" db="EMBL/GenBank/DDBJ databases">
        <title>Draft genome sequences of 29 type strains of Enterococci.</title>
        <authorList>
            <person name="Zhong Z."/>
            <person name="Sun Z."/>
            <person name="Liu W."/>
            <person name="Zhang W."/>
            <person name="Zhang H."/>
        </authorList>
    </citation>
    <scope>NUCLEOTIDE SEQUENCE [LARGE SCALE GENOMIC DNA]</scope>
    <source>
        <strain evidence="1 2">DSM 17690</strain>
    </source>
</reference>
<proteinExistence type="predicted"/>
<dbReference type="Proteomes" id="UP000182149">
    <property type="component" value="Unassembled WGS sequence"/>
</dbReference>
<keyword evidence="2" id="KW-1185">Reference proteome</keyword>
<name>A0A1L8QS90_9ENTE</name>
<evidence type="ECO:0000313" key="2">
    <source>
        <dbReference type="Proteomes" id="UP000182149"/>
    </source>
</evidence>
<dbReference type="AlphaFoldDB" id="A0A1L8QS90"/>
<evidence type="ECO:0000313" key="1">
    <source>
        <dbReference type="EMBL" id="OJG10395.1"/>
    </source>
</evidence>
<sequence>MKTPYLSLNNKTIWEESKGIRRLFCLIIWQKEWAVTKVTAHFSYTNR</sequence>
<dbReference type="EMBL" id="JXKD01000008">
    <property type="protein sequence ID" value="OJG10395.1"/>
    <property type="molecule type" value="Genomic_DNA"/>
</dbReference>
<dbReference type="STRING" id="328396.RU93_GL002174"/>
<accession>A0A1L8QS90</accession>
<organism evidence="1 2">
    <name type="scientific">Enterococcus aquimarinus</name>
    <dbReference type="NCBI Taxonomy" id="328396"/>
    <lineage>
        <taxon>Bacteria</taxon>
        <taxon>Bacillati</taxon>
        <taxon>Bacillota</taxon>
        <taxon>Bacilli</taxon>
        <taxon>Lactobacillales</taxon>
        <taxon>Enterococcaceae</taxon>
        <taxon>Enterococcus</taxon>
    </lineage>
</organism>
<gene>
    <name evidence="1" type="ORF">RU93_GL002174</name>
</gene>
<protein>
    <submittedName>
        <fullName evidence="1">Uncharacterized protein</fullName>
    </submittedName>
</protein>
<comment type="caution">
    <text evidence="1">The sequence shown here is derived from an EMBL/GenBank/DDBJ whole genome shotgun (WGS) entry which is preliminary data.</text>
</comment>